<feature type="compositionally biased region" description="Low complexity" evidence="2">
    <location>
        <begin position="835"/>
        <end position="864"/>
    </location>
</feature>
<dbReference type="Pfam" id="PF12090">
    <property type="entry name" value="Spt20_SEP"/>
    <property type="match status" value="1"/>
</dbReference>
<evidence type="ECO:0000313" key="4">
    <source>
        <dbReference type="EMBL" id="KAF2480843.1"/>
    </source>
</evidence>
<feature type="region of interest" description="Disordered" evidence="2">
    <location>
        <begin position="835"/>
        <end position="967"/>
    </location>
</feature>
<feature type="compositionally biased region" description="Pro residues" evidence="2">
    <location>
        <begin position="246"/>
        <end position="259"/>
    </location>
</feature>
<feature type="compositionally biased region" description="Gly residues" evidence="2">
    <location>
        <begin position="958"/>
        <end position="967"/>
    </location>
</feature>
<feature type="region of interest" description="Disordered" evidence="2">
    <location>
        <begin position="713"/>
        <end position="777"/>
    </location>
</feature>
<accession>A0A6A6PN33</accession>
<keyword evidence="1" id="KW-0175">Coiled coil</keyword>
<name>A0A6A6PN33_9PEZI</name>
<feature type="coiled-coil region" evidence="1">
    <location>
        <begin position="782"/>
        <end position="809"/>
    </location>
</feature>
<gene>
    <name evidence="4" type="ORF">BDY17DRAFT_201109</name>
</gene>
<feature type="region of interest" description="Disordered" evidence="2">
    <location>
        <begin position="460"/>
        <end position="598"/>
    </location>
</feature>
<dbReference type="Proteomes" id="UP000799767">
    <property type="component" value="Unassembled WGS sequence"/>
</dbReference>
<sequence length="967" mass="105275">MATTVVTRPAQALRNRRDGPRPASISKRQNAMEAATEQSNKRRKLNEPFVRDSQYILDKFYGKQPSLTIHLYDATFRFEGQDVSWTYDSPMKCVLRHLKHQTVPHEMMEELLSGAIQWYDGCLIVEVHNHRAKAGKEKGRKDLTANDGNLKFGMHNYTQHVTPSPMVAYPSKAITDQALELESADSHGGNMAAPERPRDKDGPSVVTVVMHPTPLSQHAEMMILMKTPADQMRSNKKRGADGAPTAAPPTPQMFAPPTPLTQTSRGPVTQSQKMCLEDGDLYSFQADLLVATEPPLYLEPVDNPQDAERVLDMLQHPLHQAQPPSSKTRKRTTAEVAADDAQAAESERRLLIMDERLKPTTAGAVANENQNAAASLGFSRFKTIEMVRQKHEEADRAKKEEEARLALEKRQAEEQNAIQQKNEQLAQRQRQLQILAAQQAAQQQQPNQANIALMRQEQFRQQQAARAQQQALMNQAHGHPQQNGMMPNGQQGFQQGNQGAATQSSPVVRNQTPMIHSSPMTAQGGFPMAQTSSQGGGSPQRPTSGAMANPMIRQASQQHQGSRNNTPQMPQGTPAMAQAMPRQMSQTPRMQPGSPGSVMQQGTPNMPMGMQTPQMGNQSQLTPEQMQILRAQQHAMQQGQANGASQVAQFNPEQLSLLKNITQQHSAMNLQLSNAMNAARQAGNQQAAQTYYNRIQQNSAQLKAKQAQVIASFQQQQQQQHQMNAANQMGNAGGGQAGSPGGMQQPTPQMGHAHPQQAGGDPNQMSPMQFASAQAKAQQLAAMRQSAQLSHAQQQLQGLAQQYSGLNNVPPQIIQSLPPAAQQLLKQQMLRQQNARQQQAFRAQAAQQQQQQNGGSNATAAGGNHEQVPGSQPNPQYMQQLRQNQAMLAQMQSQQAQQQLRQQQQQQQQGGGGGMGFNMPNGGSFGAGTPDGSGDGGGGAGGLGPQFAAMANAVNRGNSGGQQGQGQ</sequence>
<dbReference type="EMBL" id="MU001639">
    <property type="protein sequence ID" value="KAF2480843.1"/>
    <property type="molecule type" value="Genomic_DNA"/>
</dbReference>
<dbReference type="GeneID" id="54471102"/>
<proteinExistence type="predicted"/>
<dbReference type="RefSeq" id="XP_033587413.1">
    <property type="nucleotide sequence ID" value="XM_033730100.1"/>
</dbReference>
<feature type="compositionally biased region" description="Low complexity" evidence="2">
    <location>
        <begin position="460"/>
        <end position="499"/>
    </location>
</feature>
<dbReference type="OrthoDB" id="1932706at2759"/>
<feature type="region of interest" description="Disordered" evidence="2">
    <location>
        <begin position="183"/>
        <end position="203"/>
    </location>
</feature>
<feature type="compositionally biased region" description="Polar residues" evidence="2">
    <location>
        <begin position="500"/>
        <end position="521"/>
    </location>
</feature>
<organism evidence="4 5">
    <name type="scientific">Neohortaea acidophila</name>
    <dbReference type="NCBI Taxonomy" id="245834"/>
    <lineage>
        <taxon>Eukaryota</taxon>
        <taxon>Fungi</taxon>
        <taxon>Dikarya</taxon>
        <taxon>Ascomycota</taxon>
        <taxon>Pezizomycotina</taxon>
        <taxon>Dothideomycetes</taxon>
        <taxon>Dothideomycetidae</taxon>
        <taxon>Mycosphaerellales</taxon>
        <taxon>Teratosphaeriaceae</taxon>
        <taxon>Neohortaea</taxon>
    </lineage>
</organism>
<feature type="compositionally biased region" description="Gly residues" evidence="2">
    <location>
        <begin position="923"/>
        <end position="944"/>
    </location>
</feature>
<feature type="compositionally biased region" description="Polar residues" evidence="2">
    <location>
        <begin position="554"/>
        <end position="571"/>
    </location>
</feature>
<evidence type="ECO:0000256" key="2">
    <source>
        <dbReference type="SAM" id="MobiDB-lite"/>
    </source>
</evidence>
<reference evidence="4" key="1">
    <citation type="journal article" date="2020" name="Stud. Mycol.">
        <title>101 Dothideomycetes genomes: a test case for predicting lifestyles and emergence of pathogens.</title>
        <authorList>
            <person name="Haridas S."/>
            <person name="Albert R."/>
            <person name="Binder M."/>
            <person name="Bloem J."/>
            <person name="Labutti K."/>
            <person name="Salamov A."/>
            <person name="Andreopoulos B."/>
            <person name="Baker S."/>
            <person name="Barry K."/>
            <person name="Bills G."/>
            <person name="Bluhm B."/>
            <person name="Cannon C."/>
            <person name="Castanera R."/>
            <person name="Culley D."/>
            <person name="Daum C."/>
            <person name="Ezra D."/>
            <person name="Gonzalez J."/>
            <person name="Henrissat B."/>
            <person name="Kuo A."/>
            <person name="Liang C."/>
            <person name="Lipzen A."/>
            <person name="Lutzoni F."/>
            <person name="Magnuson J."/>
            <person name="Mondo S."/>
            <person name="Nolan M."/>
            <person name="Ohm R."/>
            <person name="Pangilinan J."/>
            <person name="Park H.-J."/>
            <person name="Ramirez L."/>
            <person name="Alfaro M."/>
            <person name="Sun H."/>
            <person name="Tritt A."/>
            <person name="Yoshinaga Y."/>
            <person name="Zwiers L.-H."/>
            <person name="Turgeon B."/>
            <person name="Goodwin S."/>
            <person name="Spatafora J."/>
            <person name="Crous P."/>
            <person name="Grigoriev I."/>
        </authorList>
    </citation>
    <scope>NUCLEOTIDE SEQUENCE</scope>
    <source>
        <strain evidence="4">CBS 113389</strain>
    </source>
</reference>
<evidence type="ECO:0000313" key="5">
    <source>
        <dbReference type="Proteomes" id="UP000799767"/>
    </source>
</evidence>
<feature type="region of interest" description="Disordered" evidence="2">
    <location>
        <begin position="231"/>
        <end position="266"/>
    </location>
</feature>
<protein>
    <submittedName>
        <fullName evidence="4">Spt20 family-domain-containing protein</fullName>
    </submittedName>
</protein>
<feature type="compositionally biased region" description="Low complexity" evidence="2">
    <location>
        <begin position="713"/>
        <end position="730"/>
    </location>
</feature>
<evidence type="ECO:0000259" key="3">
    <source>
        <dbReference type="Pfam" id="PF12090"/>
    </source>
</evidence>
<dbReference type="InterPro" id="IPR046468">
    <property type="entry name" value="Spt20-like_SEP"/>
</dbReference>
<evidence type="ECO:0000256" key="1">
    <source>
        <dbReference type="SAM" id="Coils"/>
    </source>
</evidence>
<feature type="domain" description="Spt20-like SEP" evidence="3">
    <location>
        <begin position="62"/>
        <end position="312"/>
    </location>
</feature>
<dbReference type="AlphaFoldDB" id="A0A6A6PN33"/>
<feature type="coiled-coil region" evidence="1">
    <location>
        <begin position="384"/>
        <end position="438"/>
    </location>
</feature>
<feature type="region of interest" description="Disordered" evidence="2">
    <location>
        <begin position="1"/>
        <end position="45"/>
    </location>
</feature>
<feature type="compositionally biased region" description="Low complexity" evidence="2">
    <location>
        <begin position="883"/>
        <end position="908"/>
    </location>
</feature>
<feature type="compositionally biased region" description="Gly residues" evidence="2">
    <location>
        <begin position="731"/>
        <end position="741"/>
    </location>
</feature>
<keyword evidence="5" id="KW-1185">Reference proteome</keyword>
<feature type="compositionally biased region" description="Polar residues" evidence="2">
    <location>
        <begin position="869"/>
        <end position="882"/>
    </location>
</feature>